<gene>
    <name evidence="2" type="ORF">TKK_003445</name>
</gene>
<evidence type="ECO:0000313" key="2">
    <source>
        <dbReference type="EMBL" id="KAL3403759.1"/>
    </source>
</evidence>
<keyword evidence="1" id="KW-0812">Transmembrane</keyword>
<accession>A0ABD2XFQ7</accession>
<name>A0ABD2XFQ7_9HYME</name>
<reference evidence="2 3" key="1">
    <citation type="journal article" date="2024" name="bioRxiv">
        <title>A reference genome for Trichogramma kaykai: A tiny desert-dwelling parasitoid wasp with competing sex-ratio distorters.</title>
        <authorList>
            <person name="Culotta J."/>
            <person name="Lindsey A.R."/>
        </authorList>
    </citation>
    <scope>NUCLEOTIDE SEQUENCE [LARGE SCALE GENOMIC DNA]</scope>
    <source>
        <strain evidence="2 3">KSX58</strain>
    </source>
</reference>
<sequence>MYNVYIYIVQWPQTTVACRWQRQQIIPLTRMFWPFWCRLLFIVLISFYIAVEHIYMSHVYIYRQIHATPRAVLIAVQVYFLPI</sequence>
<evidence type="ECO:0000256" key="1">
    <source>
        <dbReference type="SAM" id="Phobius"/>
    </source>
</evidence>
<keyword evidence="1" id="KW-0472">Membrane</keyword>
<protein>
    <submittedName>
        <fullName evidence="2">Uncharacterized protein</fullName>
    </submittedName>
</protein>
<keyword evidence="1" id="KW-1133">Transmembrane helix</keyword>
<organism evidence="2 3">
    <name type="scientific">Trichogramma kaykai</name>
    <dbReference type="NCBI Taxonomy" id="54128"/>
    <lineage>
        <taxon>Eukaryota</taxon>
        <taxon>Metazoa</taxon>
        <taxon>Ecdysozoa</taxon>
        <taxon>Arthropoda</taxon>
        <taxon>Hexapoda</taxon>
        <taxon>Insecta</taxon>
        <taxon>Pterygota</taxon>
        <taxon>Neoptera</taxon>
        <taxon>Endopterygota</taxon>
        <taxon>Hymenoptera</taxon>
        <taxon>Apocrita</taxon>
        <taxon>Proctotrupomorpha</taxon>
        <taxon>Chalcidoidea</taxon>
        <taxon>Trichogrammatidae</taxon>
        <taxon>Trichogramma</taxon>
    </lineage>
</organism>
<keyword evidence="3" id="KW-1185">Reference proteome</keyword>
<dbReference type="EMBL" id="JBJJXI010000028">
    <property type="protein sequence ID" value="KAL3403759.1"/>
    <property type="molecule type" value="Genomic_DNA"/>
</dbReference>
<evidence type="ECO:0000313" key="3">
    <source>
        <dbReference type="Proteomes" id="UP001627154"/>
    </source>
</evidence>
<proteinExistence type="predicted"/>
<dbReference type="Proteomes" id="UP001627154">
    <property type="component" value="Unassembled WGS sequence"/>
</dbReference>
<feature type="transmembrane region" description="Helical" evidence="1">
    <location>
        <begin position="31"/>
        <end position="51"/>
    </location>
</feature>
<comment type="caution">
    <text evidence="2">The sequence shown here is derived from an EMBL/GenBank/DDBJ whole genome shotgun (WGS) entry which is preliminary data.</text>
</comment>
<dbReference type="AlphaFoldDB" id="A0ABD2XFQ7"/>